<evidence type="ECO:0000313" key="3">
    <source>
        <dbReference type="EMBL" id="ODQ96099.1"/>
    </source>
</evidence>
<reference evidence="4" key="1">
    <citation type="submission" date="2016-09" db="EMBL/GenBank/DDBJ databases">
        <authorList>
            <person name="Greninger A.L."/>
            <person name="Jerome K.R."/>
            <person name="Mcnair B."/>
            <person name="Wallis C."/>
            <person name="Fang F."/>
        </authorList>
    </citation>
    <scope>NUCLEOTIDE SEQUENCE [LARGE SCALE GENOMIC DNA]</scope>
    <source>
        <strain evidence="4">M7</strain>
    </source>
</reference>
<dbReference type="SUPFAM" id="SSF50475">
    <property type="entry name" value="FMN-binding split barrel"/>
    <property type="match status" value="1"/>
</dbReference>
<dbReference type="AlphaFoldDB" id="A0A1E3S1U8"/>
<dbReference type="GO" id="GO:0070967">
    <property type="term" value="F:coenzyme F420 binding"/>
    <property type="evidence" value="ECO:0007669"/>
    <property type="project" value="TreeGrafter"/>
</dbReference>
<dbReference type="PANTHER" id="PTHR39428">
    <property type="entry name" value="F420H(2)-DEPENDENT QUINONE REDUCTASE RV1261C"/>
    <property type="match status" value="1"/>
</dbReference>
<dbReference type="OrthoDB" id="8225825at2"/>
<dbReference type="InterPro" id="IPR012349">
    <property type="entry name" value="Split_barrel_FMN-bd"/>
</dbReference>
<protein>
    <submittedName>
        <fullName evidence="3">Nitroreductase</fullName>
    </submittedName>
</protein>
<keyword evidence="4" id="KW-1185">Reference proteome</keyword>
<dbReference type="EMBL" id="MIGZ01000007">
    <property type="protein sequence ID" value="ODQ96099.1"/>
    <property type="molecule type" value="Genomic_DNA"/>
</dbReference>
<accession>A0A1E3S1U8</accession>
<comment type="similarity">
    <text evidence="1">Belongs to the F420H(2)-dependent quinone reductase family.</text>
</comment>
<gene>
    <name evidence="3" type="ORF">BHQ17_02375</name>
</gene>
<evidence type="ECO:0000313" key="4">
    <source>
        <dbReference type="Proteomes" id="UP000094243"/>
    </source>
</evidence>
<dbReference type="GO" id="GO:0005886">
    <property type="term" value="C:plasma membrane"/>
    <property type="evidence" value="ECO:0007669"/>
    <property type="project" value="TreeGrafter"/>
</dbReference>
<comment type="catalytic activity">
    <reaction evidence="2">
        <text>oxidized coenzyme F420-(gamma-L-Glu)(n) + a quinol + H(+) = reduced coenzyme F420-(gamma-L-Glu)(n) + a quinone</text>
        <dbReference type="Rhea" id="RHEA:39663"/>
        <dbReference type="Rhea" id="RHEA-COMP:12939"/>
        <dbReference type="Rhea" id="RHEA-COMP:14378"/>
        <dbReference type="ChEBI" id="CHEBI:15378"/>
        <dbReference type="ChEBI" id="CHEBI:24646"/>
        <dbReference type="ChEBI" id="CHEBI:132124"/>
        <dbReference type="ChEBI" id="CHEBI:133980"/>
        <dbReference type="ChEBI" id="CHEBI:139511"/>
    </reaction>
</comment>
<dbReference type="Pfam" id="PF04075">
    <property type="entry name" value="F420H2_quin_red"/>
    <property type="match status" value="1"/>
</dbReference>
<name>A0A1E3S1U8_9MYCO</name>
<dbReference type="Gene3D" id="2.30.110.10">
    <property type="entry name" value="Electron Transport, Fmn-binding Protein, Chain A"/>
    <property type="match status" value="1"/>
</dbReference>
<dbReference type="PANTHER" id="PTHR39428:SF3">
    <property type="entry name" value="DEAZAFLAVIN-DEPENDENT NITROREDUCTASE"/>
    <property type="match status" value="1"/>
</dbReference>
<dbReference type="NCBIfam" id="TIGR00026">
    <property type="entry name" value="hi_GC_TIGR00026"/>
    <property type="match status" value="1"/>
</dbReference>
<dbReference type="RefSeq" id="WP_069403624.1">
    <property type="nucleotide sequence ID" value="NZ_MIGZ01000007.1"/>
</dbReference>
<proteinExistence type="inferred from homology"/>
<dbReference type="InterPro" id="IPR004378">
    <property type="entry name" value="F420H2_quin_Rdtase"/>
</dbReference>
<comment type="caution">
    <text evidence="3">The sequence shown here is derived from an EMBL/GenBank/DDBJ whole genome shotgun (WGS) entry which is preliminary data.</text>
</comment>
<evidence type="ECO:0000256" key="1">
    <source>
        <dbReference type="ARBA" id="ARBA00008710"/>
    </source>
</evidence>
<organism evidence="3 4">
    <name type="scientific">Mycolicibacterium holsaticum</name>
    <dbReference type="NCBI Taxonomy" id="152142"/>
    <lineage>
        <taxon>Bacteria</taxon>
        <taxon>Bacillati</taxon>
        <taxon>Actinomycetota</taxon>
        <taxon>Actinomycetes</taxon>
        <taxon>Mycobacteriales</taxon>
        <taxon>Mycobacteriaceae</taxon>
        <taxon>Mycolicibacterium</taxon>
    </lineage>
</organism>
<evidence type="ECO:0000256" key="2">
    <source>
        <dbReference type="ARBA" id="ARBA00049106"/>
    </source>
</evidence>
<dbReference type="Proteomes" id="UP000094243">
    <property type="component" value="Unassembled WGS sequence"/>
</dbReference>
<sequence length="145" mass="16345">MPLSGDYEPSPWDWVREHADQIMESGSTEGAQMKGKPLILLTTVGAKTGKIRKTPLMRVEHDGEYAIVASLGGAPKHPVWYHNVKAHPRVELQDGAVTRDYEAREVFGDDKATWWERAVAAWPDYAEYQEKTDRVIPVFVLTPIS</sequence>
<dbReference type="GO" id="GO:0016491">
    <property type="term" value="F:oxidoreductase activity"/>
    <property type="evidence" value="ECO:0007669"/>
    <property type="project" value="InterPro"/>
</dbReference>